<dbReference type="SUPFAM" id="SSF49899">
    <property type="entry name" value="Concanavalin A-like lectins/glucanases"/>
    <property type="match status" value="1"/>
</dbReference>
<feature type="transmembrane region" description="Helical" evidence="1">
    <location>
        <begin position="120"/>
        <end position="141"/>
    </location>
</feature>
<sequence length="571" mass="63848">MQANKKTLFYTFTVLGVSLIALALLAFFAGFRIFTVATPSMGTTAPVGSLVISKPSEEYNKNDIITFLQNGKFYTHRIVNIDNDTTFTTKGDLNGSADALPIKKDQLVGKVVFVNKYLGWVWKALPWIIIGFTVVYLLSFVKIREDWRWTFRLVGGSIVIMIITAFMKPWFNFEPLVVLPHHQNGVNVKIVNTGIFTFKAEGTKLASGESDIIHVTKLDKDGRYILAPQAAIGFWGVIFLLLYCLSPLILSFFLPAPIRDYKKVIKEIKAGKKIKVKISDKDILIAVLIVFAVLVVLLTQLSTFAVFTSEIKNTNNKLSTWNNLLCRHAMKGGTIDGINIPRAYFSYSMNNSLDINNVADDSGNNRLASWHKNQTLATGGACNGENNINTSVFDGDQCLVNKETFNKPNNFTMSVWFRTDRNLVKIAGLTDKNTPPLGQGNNDRNIYIEQTGRVAFGLFPGSLRVIYSKPNVRYDDNQWHLVTATLSSTEGAKLYLDGELASSDSNMRNGQNINNGQWRIGCGRSINWPNADGAWNNLASFTGQLQYFNYYDSVLNPAQVRAIYTLKNKRN</sequence>
<dbReference type="CDD" id="cd06530">
    <property type="entry name" value="S26_SPase_I"/>
    <property type="match status" value="1"/>
</dbReference>
<evidence type="ECO:0000256" key="1">
    <source>
        <dbReference type="SAM" id="Phobius"/>
    </source>
</evidence>
<name>A0ABY0FHD6_9BACT</name>
<dbReference type="RefSeq" id="WP_129718939.1">
    <property type="nucleotide sequence ID" value="NZ_PRLK01000009.1"/>
</dbReference>
<gene>
    <name evidence="2" type="ORF">G6CMJM_00544</name>
</gene>
<feature type="transmembrane region" description="Helical" evidence="1">
    <location>
        <begin position="283"/>
        <end position="307"/>
    </location>
</feature>
<feature type="transmembrane region" description="Helical" evidence="1">
    <location>
        <begin position="232"/>
        <end position="254"/>
    </location>
</feature>
<reference evidence="2 3" key="2">
    <citation type="journal article" date="2020" name="Cell Rep.">
        <title>Acquisition and Adaptation of Ultra-small Parasitic Reduced Genome Bacteria to Mammalian Hosts.</title>
        <authorList>
            <person name="McLean J.S."/>
            <person name="Bor B."/>
            <person name="Kerns K.A."/>
            <person name="Liu Q."/>
            <person name="To T.T."/>
            <person name="Solden L."/>
            <person name="Hendrickson E.L."/>
            <person name="Wrighton K."/>
            <person name="Shi W."/>
            <person name="He X."/>
        </authorList>
    </citation>
    <scope>NUCLEOTIDE SEQUENCE [LARGE SCALE GENOMIC DNA]</scope>
    <source>
        <strain evidence="2 3">TM7_CMJM_G6_1_HOT_870</strain>
    </source>
</reference>
<keyword evidence="1" id="KW-0812">Transmembrane</keyword>
<keyword evidence="1" id="KW-1133">Transmembrane helix</keyword>
<feature type="transmembrane region" description="Helical" evidence="1">
    <location>
        <begin position="7"/>
        <end position="31"/>
    </location>
</feature>
<evidence type="ECO:0008006" key="4">
    <source>
        <dbReference type="Google" id="ProtNLM"/>
    </source>
</evidence>
<dbReference type="InterPro" id="IPR013320">
    <property type="entry name" value="ConA-like_dom_sf"/>
</dbReference>
<reference evidence="2 3" key="1">
    <citation type="journal article" date="2018" name="bioRxiv">
        <title>Evidence of independent acquisition and adaption of ultra-small bacteria to human hosts across the highly diverse yet reduced genomes of the phylum Saccharibacteria.</title>
        <authorList>
            <person name="McLean J.S."/>
            <person name="Bor B."/>
            <person name="To T.T."/>
            <person name="Liu Q."/>
            <person name="Kearns K.A."/>
            <person name="Solden L.M."/>
            <person name="Wrighton K.C."/>
            <person name="He X."/>
            <person name="Shi W."/>
        </authorList>
    </citation>
    <scope>NUCLEOTIDE SEQUENCE [LARGE SCALE GENOMIC DNA]</scope>
    <source>
        <strain evidence="2 3">TM7_CMJM_G6_1_HOT_870</strain>
    </source>
</reference>
<organism evidence="2 3">
    <name type="scientific">Candidatus Nanogingivalis gingivitcus</name>
    <dbReference type="NCBI Taxonomy" id="2171992"/>
    <lineage>
        <taxon>Bacteria</taxon>
        <taxon>Candidatus Saccharimonadota</taxon>
        <taxon>Candidatus Nanosyncoccalia</taxon>
        <taxon>Candidatus Nanogingivales</taxon>
        <taxon>Candidatus Nanogingivalaceae</taxon>
        <taxon>Candidatus Nanogingivalis</taxon>
    </lineage>
</organism>
<evidence type="ECO:0000313" key="3">
    <source>
        <dbReference type="Proteomes" id="UP001190925"/>
    </source>
</evidence>
<accession>A0ABY0FHD6</accession>
<comment type="caution">
    <text evidence="2">The sequence shown here is derived from an EMBL/GenBank/DDBJ whole genome shotgun (WGS) entry which is preliminary data.</text>
</comment>
<dbReference type="EMBL" id="PRLK01000009">
    <property type="protein sequence ID" value="RYC72390.1"/>
    <property type="molecule type" value="Genomic_DNA"/>
</dbReference>
<protein>
    <recommendedName>
        <fullName evidence="4">Signal peptidase I</fullName>
    </recommendedName>
</protein>
<dbReference type="InterPro" id="IPR036286">
    <property type="entry name" value="LexA/Signal_pep-like_sf"/>
</dbReference>
<dbReference type="Gene3D" id="2.60.120.200">
    <property type="match status" value="1"/>
</dbReference>
<dbReference type="Pfam" id="PF13385">
    <property type="entry name" value="Laminin_G_3"/>
    <property type="match status" value="1"/>
</dbReference>
<evidence type="ECO:0000313" key="2">
    <source>
        <dbReference type="EMBL" id="RYC72390.1"/>
    </source>
</evidence>
<dbReference type="SUPFAM" id="SSF51306">
    <property type="entry name" value="LexA/Signal peptidase"/>
    <property type="match status" value="1"/>
</dbReference>
<keyword evidence="1" id="KW-0472">Membrane</keyword>
<proteinExistence type="predicted"/>
<dbReference type="Proteomes" id="UP001190925">
    <property type="component" value="Unassembled WGS sequence"/>
</dbReference>
<dbReference type="InterPro" id="IPR019533">
    <property type="entry name" value="Peptidase_S26"/>
</dbReference>
<keyword evidence="3" id="KW-1185">Reference proteome</keyword>
<feature type="transmembrane region" description="Helical" evidence="1">
    <location>
        <begin position="153"/>
        <end position="171"/>
    </location>
</feature>